<sequence>MRAAVDGQLDQVKTVADMLPLTKQIFDALGNKADRGALEGLYTKLADLTSKMDSLATRTAAAERAVSDATGKSVPSELSGNVAADSGVGSGQRFEERLGDIETELGGLADALRLLQEAFAPVEPRHEEVTAQIKEVLDTLANKADVPSLDELRLQIALASAGLPAGTADGDALMSAMQRVVADKATKAELEVVKKQLDTKASSDQHLSPAASPPALVLGGEGLGGLRGEGLQQPSATLAAKADLEALAQQAVGHKMDWFDPDVLNRMAQKLGTVDALMMNPAFRSMAQAPDAGMRDLENQLRR</sequence>
<gene>
    <name evidence="1" type="ORF">HaLaN_19232</name>
</gene>
<dbReference type="Proteomes" id="UP000485058">
    <property type="component" value="Unassembled WGS sequence"/>
</dbReference>
<name>A0A699ZGJ9_HAELA</name>
<accession>A0A699ZGJ9</accession>
<reference evidence="1 2" key="1">
    <citation type="submission" date="2020-02" db="EMBL/GenBank/DDBJ databases">
        <title>Draft genome sequence of Haematococcus lacustris strain NIES-144.</title>
        <authorList>
            <person name="Morimoto D."/>
            <person name="Nakagawa S."/>
            <person name="Yoshida T."/>
            <person name="Sawayama S."/>
        </authorList>
    </citation>
    <scope>NUCLEOTIDE SEQUENCE [LARGE SCALE GENOMIC DNA]</scope>
    <source>
        <strain evidence="1 2">NIES-144</strain>
    </source>
</reference>
<dbReference type="AlphaFoldDB" id="A0A699ZGJ9"/>
<proteinExistence type="predicted"/>
<dbReference type="EMBL" id="BLLF01001918">
    <property type="protein sequence ID" value="GFH21857.1"/>
    <property type="molecule type" value="Genomic_DNA"/>
</dbReference>
<comment type="caution">
    <text evidence="1">The sequence shown here is derived from an EMBL/GenBank/DDBJ whole genome shotgun (WGS) entry which is preliminary data.</text>
</comment>
<evidence type="ECO:0000313" key="2">
    <source>
        <dbReference type="Proteomes" id="UP000485058"/>
    </source>
</evidence>
<keyword evidence="2" id="KW-1185">Reference proteome</keyword>
<organism evidence="1 2">
    <name type="scientific">Haematococcus lacustris</name>
    <name type="common">Green alga</name>
    <name type="synonym">Haematococcus pluvialis</name>
    <dbReference type="NCBI Taxonomy" id="44745"/>
    <lineage>
        <taxon>Eukaryota</taxon>
        <taxon>Viridiplantae</taxon>
        <taxon>Chlorophyta</taxon>
        <taxon>core chlorophytes</taxon>
        <taxon>Chlorophyceae</taxon>
        <taxon>CS clade</taxon>
        <taxon>Chlamydomonadales</taxon>
        <taxon>Haematococcaceae</taxon>
        <taxon>Haematococcus</taxon>
    </lineage>
</organism>
<protein>
    <submittedName>
        <fullName evidence="1">Uncharacterized protein</fullName>
    </submittedName>
</protein>
<evidence type="ECO:0000313" key="1">
    <source>
        <dbReference type="EMBL" id="GFH21857.1"/>
    </source>
</evidence>